<dbReference type="NCBIfam" id="TIGR00350">
    <property type="entry name" value="lytR_cpsA_psr"/>
    <property type="match status" value="1"/>
</dbReference>
<reference evidence="3 4" key="1">
    <citation type="submission" date="2021-07" db="EMBL/GenBank/DDBJ databases">
        <title>Paenibacillus radiodurans sp. nov., isolated from the southeastern edge of Tengger Desert.</title>
        <authorList>
            <person name="Zhang G."/>
        </authorList>
    </citation>
    <scope>NUCLEOTIDE SEQUENCE [LARGE SCALE GENOMIC DNA]</scope>
    <source>
        <strain evidence="3 4">DT7-4</strain>
    </source>
</reference>
<accession>A0ABS7DA58</accession>
<dbReference type="Pfam" id="PF03816">
    <property type="entry name" value="LytR_cpsA_psr"/>
    <property type="match status" value="1"/>
</dbReference>
<proteinExistence type="inferred from homology"/>
<keyword evidence="4" id="KW-1185">Reference proteome</keyword>
<dbReference type="Proteomes" id="UP000812277">
    <property type="component" value="Unassembled WGS sequence"/>
</dbReference>
<dbReference type="Gene3D" id="3.40.630.190">
    <property type="entry name" value="LCP protein"/>
    <property type="match status" value="1"/>
</dbReference>
<sequence length="312" mass="35591">MKRKWKKIMVWSGCIALCMLLVAGGYVWHLYSSVEKVAAQIYEEAAKPIYVSKDPGVKQRIVPVQFKNREPFNVLILGVDERKNDRGRSDTMIVLSVNPAKNSMVMFNIPRDTRTIIAGRAAEDKINHAYAFGGIEMSIHTVEQFLDYPIDHYMKVNMEGFARLIDLIGGVEVDNPLSFTINGHQFKRGGLSLNGSDALLYSRMRYDDPKGDMGRNDRQREILQQIMRSSMSLSNITRVQDLLKEVGDSIKTSISFDDMKTFIAEYRPAVNRVETVEIQGKGQTINGIWYYIVGEKERGRIHRLLKNHLEAN</sequence>
<evidence type="ECO:0000256" key="1">
    <source>
        <dbReference type="ARBA" id="ARBA00006068"/>
    </source>
</evidence>
<dbReference type="RefSeq" id="WP_219873995.1">
    <property type="nucleotide sequence ID" value="NZ_JAHZIJ010000016.1"/>
</dbReference>
<dbReference type="PANTHER" id="PTHR33392">
    <property type="entry name" value="POLYISOPRENYL-TEICHOIC ACID--PEPTIDOGLYCAN TEICHOIC ACID TRANSFERASE TAGU"/>
    <property type="match status" value="1"/>
</dbReference>
<comment type="caution">
    <text evidence="3">The sequence shown here is derived from an EMBL/GenBank/DDBJ whole genome shotgun (WGS) entry which is preliminary data.</text>
</comment>
<dbReference type="PANTHER" id="PTHR33392:SF6">
    <property type="entry name" value="POLYISOPRENYL-TEICHOIC ACID--PEPTIDOGLYCAN TEICHOIC ACID TRANSFERASE TAGU"/>
    <property type="match status" value="1"/>
</dbReference>
<dbReference type="EMBL" id="JAHZIJ010000016">
    <property type="protein sequence ID" value="MBW7476745.1"/>
    <property type="molecule type" value="Genomic_DNA"/>
</dbReference>
<evidence type="ECO:0000259" key="2">
    <source>
        <dbReference type="Pfam" id="PF03816"/>
    </source>
</evidence>
<comment type="similarity">
    <text evidence="1">Belongs to the LytR/CpsA/Psr (LCP) family.</text>
</comment>
<protein>
    <submittedName>
        <fullName evidence="3">LCP family protein</fullName>
    </submittedName>
</protein>
<evidence type="ECO:0000313" key="4">
    <source>
        <dbReference type="Proteomes" id="UP000812277"/>
    </source>
</evidence>
<gene>
    <name evidence="3" type="ORF">K0T92_18665</name>
</gene>
<organism evidence="3 4">
    <name type="scientific">Paenibacillus oenotherae</name>
    <dbReference type="NCBI Taxonomy" id="1435645"/>
    <lineage>
        <taxon>Bacteria</taxon>
        <taxon>Bacillati</taxon>
        <taxon>Bacillota</taxon>
        <taxon>Bacilli</taxon>
        <taxon>Bacillales</taxon>
        <taxon>Paenibacillaceae</taxon>
        <taxon>Paenibacillus</taxon>
    </lineage>
</organism>
<feature type="domain" description="Cell envelope-related transcriptional attenuator" evidence="2">
    <location>
        <begin position="88"/>
        <end position="230"/>
    </location>
</feature>
<name>A0ABS7DA58_9BACL</name>
<dbReference type="InterPro" id="IPR050922">
    <property type="entry name" value="LytR/CpsA/Psr_CW_biosynth"/>
</dbReference>
<evidence type="ECO:0000313" key="3">
    <source>
        <dbReference type="EMBL" id="MBW7476745.1"/>
    </source>
</evidence>
<dbReference type="InterPro" id="IPR004474">
    <property type="entry name" value="LytR_CpsA_psr"/>
</dbReference>